<dbReference type="EMBL" id="JACHMH010000001">
    <property type="protein sequence ID" value="MBB4677615.1"/>
    <property type="molecule type" value="Genomic_DNA"/>
</dbReference>
<dbReference type="Proteomes" id="UP000533598">
    <property type="component" value="Unassembled WGS sequence"/>
</dbReference>
<evidence type="ECO:0000256" key="1">
    <source>
        <dbReference type="ARBA" id="ARBA00008710"/>
    </source>
</evidence>
<dbReference type="PANTHER" id="PTHR39428">
    <property type="entry name" value="F420H(2)-DEPENDENT QUINONE REDUCTASE RV1261C"/>
    <property type="match status" value="1"/>
</dbReference>
<dbReference type="RefSeq" id="WP_185003539.1">
    <property type="nucleotide sequence ID" value="NZ_BAAAUI010000023.1"/>
</dbReference>
<name>A0A7W7FU17_9PSEU</name>
<dbReference type="PANTHER" id="PTHR39428:SF1">
    <property type="entry name" value="F420H(2)-DEPENDENT QUINONE REDUCTASE RV1261C"/>
    <property type="match status" value="1"/>
</dbReference>
<dbReference type="Pfam" id="PF04075">
    <property type="entry name" value="F420H2_quin_red"/>
    <property type="match status" value="1"/>
</dbReference>
<comment type="caution">
    <text evidence="3">The sequence shown here is derived from an EMBL/GenBank/DDBJ whole genome shotgun (WGS) entry which is preliminary data.</text>
</comment>
<dbReference type="AlphaFoldDB" id="A0A7W7FU17"/>
<gene>
    <name evidence="3" type="ORF">HNR67_003733</name>
</gene>
<evidence type="ECO:0000313" key="4">
    <source>
        <dbReference type="Proteomes" id="UP000533598"/>
    </source>
</evidence>
<dbReference type="InterPro" id="IPR012349">
    <property type="entry name" value="Split_barrel_FMN-bd"/>
</dbReference>
<dbReference type="GO" id="GO:0016491">
    <property type="term" value="F:oxidoreductase activity"/>
    <property type="evidence" value="ECO:0007669"/>
    <property type="project" value="InterPro"/>
</dbReference>
<evidence type="ECO:0000313" key="3">
    <source>
        <dbReference type="EMBL" id="MBB4677615.1"/>
    </source>
</evidence>
<protein>
    <submittedName>
        <fullName evidence="3">Deazaflavin-dependent oxidoreductase (Nitroreductase family)</fullName>
    </submittedName>
</protein>
<keyword evidence="4" id="KW-1185">Reference proteome</keyword>
<sequence length="156" mass="17600">MNLVRNLAVKFGRQEWFAKLGRKLVPLDVKIQQRTKGKISVSELLGLPALLLTTTGRKSGQPRSVPLLFVPYGEQFIVTGSNWGQQHHPAWSVNLLATPNAQITLRAKHFPVTGRLVTGEERAKVWSEIVKVWPAYNTYAERAGTREIRVFLLTKN</sequence>
<organism evidence="3 4">
    <name type="scientific">Crossiella cryophila</name>
    <dbReference type="NCBI Taxonomy" id="43355"/>
    <lineage>
        <taxon>Bacteria</taxon>
        <taxon>Bacillati</taxon>
        <taxon>Actinomycetota</taxon>
        <taxon>Actinomycetes</taxon>
        <taxon>Pseudonocardiales</taxon>
        <taxon>Pseudonocardiaceae</taxon>
        <taxon>Crossiella</taxon>
    </lineage>
</organism>
<dbReference type="NCBIfam" id="TIGR00026">
    <property type="entry name" value="hi_GC_TIGR00026"/>
    <property type="match status" value="1"/>
</dbReference>
<dbReference type="Gene3D" id="2.30.110.10">
    <property type="entry name" value="Electron Transport, Fmn-binding Protein, Chain A"/>
    <property type="match status" value="1"/>
</dbReference>
<dbReference type="GO" id="GO:0070967">
    <property type="term" value="F:coenzyme F420 binding"/>
    <property type="evidence" value="ECO:0007669"/>
    <property type="project" value="TreeGrafter"/>
</dbReference>
<evidence type="ECO:0000256" key="2">
    <source>
        <dbReference type="ARBA" id="ARBA00049106"/>
    </source>
</evidence>
<proteinExistence type="inferred from homology"/>
<accession>A0A7W7FU17</accession>
<reference evidence="3 4" key="1">
    <citation type="submission" date="2020-08" db="EMBL/GenBank/DDBJ databases">
        <title>Sequencing the genomes of 1000 actinobacteria strains.</title>
        <authorList>
            <person name="Klenk H.-P."/>
        </authorList>
    </citation>
    <scope>NUCLEOTIDE SEQUENCE [LARGE SCALE GENOMIC DNA]</scope>
    <source>
        <strain evidence="3 4">DSM 44230</strain>
    </source>
</reference>
<dbReference type="SUPFAM" id="SSF50475">
    <property type="entry name" value="FMN-binding split barrel"/>
    <property type="match status" value="1"/>
</dbReference>
<comment type="catalytic activity">
    <reaction evidence="2">
        <text>oxidized coenzyme F420-(gamma-L-Glu)(n) + a quinol + H(+) = reduced coenzyme F420-(gamma-L-Glu)(n) + a quinone</text>
        <dbReference type="Rhea" id="RHEA:39663"/>
        <dbReference type="Rhea" id="RHEA-COMP:12939"/>
        <dbReference type="Rhea" id="RHEA-COMP:14378"/>
        <dbReference type="ChEBI" id="CHEBI:15378"/>
        <dbReference type="ChEBI" id="CHEBI:24646"/>
        <dbReference type="ChEBI" id="CHEBI:132124"/>
        <dbReference type="ChEBI" id="CHEBI:133980"/>
        <dbReference type="ChEBI" id="CHEBI:139511"/>
    </reaction>
</comment>
<dbReference type="InterPro" id="IPR004378">
    <property type="entry name" value="F420H2_quin_Rdtase"/>
</dbReference>
<comment type="similarity">
    <text evidence="1">Belongs to the F420H(2)-dependent quinone reductase family.</text>
</comment>
<dbReference type="GO" id="GO:0005886">
    <property type="term" value="C:plasma membrane"/>
    <property type="evidence" value="ECO:0007669"/>
    <property type="project" value="TreeGrafter"/>
</dbReference>